<sequence>MPDNAAGGLRIVYAGTPDFAVPALDALHDAGHQVVGVFTQPDRPAGRGRRLQPSPVKQAAQSLDIPVYQPQRLDAEAQADLKALAPDLMVVAAYGLILPRAVLILPRMGCINIHASLLPRWRGAAPIQRAIQAGDDETGITIMQMDEGLDTGPMLMRRPLPIAADETGGSLHDKLAALGGNCILDVVDGLAMGRIKAEPQPETGVCYARKLTKAEALIDWNAPAMNIERQVRAFNPWPVAQTQWGKRVLRIHSAHLHQGDRQAAPGRVIRAGKSGVVIACGEGALVLETVQLPGKRPISARDLANAGLKAGVMLGRDAETNTR</sequence>
<evidence type="ECO:0000259" key="7">
    <source>
        <dbReference type="Pfam" id="PF02911"/>
    </source>
</evidence>
<dbReference type="InterPro" id="IPR036477">
    <property type="entry name" value="Formyl_transf_N_sf"/>
</dbReference>
<dbReference type="HAMAP" id="MF_00182">
    <property type="entry name" value="Formyl_trans"/>
    <property type="match status" value="1"/>
</dbReference>
<dbReference type="Gene3D" id="3.40.50.12230">
    <property type="match status" value="1"/>
</dbReference>
<evidence type="ECO:0000256" key="3">
    <source>
        <dbReference type="ARBA" id="ARBA00022679"/>
    </source>
</evidence>
<dbReference type="EMBL" id="JALJYF010000002">
    <property type="protein sequence ID" value="MCP1728073.1"/>
    <property type="molecule type" value="Genomic_DNA"/>
</dbReference>
<dbReference type="NCBIfam" id="TIGR00460">
    <property type="entry name" value="fmt"/>
    <property type="match status" value="1"/>
</dbReference>
<dbReference type="PANTHER" id="PTHR11138">
    <property type="entry name" value="METHIONYL-TRNA FORMYLTRANSFERASE"/>
    <property type="match status" value="1"/>
</dbReference>
<dbReference type="InterPro" id="IPR041711">
    <property type="entry name" value="Met-tRNA-FMT_N"/>
</dbReference>
<dbReference type="Pfam" id="PF02911">
    <property type="entry name" value="Formyl_trans_C"/>
    <property type="match status" value="1"/>
</dbReference>
<comment type="similarity">
    <text evidence="1 5">Belongs to the Fmt family.</text>
</comment>
<evidence type="ECO:0000256" key="1">
    <source>
        <dbReference type="ARBA" id="ARBA00010699"/>
    </source>
</evidence>
<dbReference type="EC" id="2.1.2.9" evidence="2 5"/>
<evidence type="ECO:0000313" key="9">
    <source>
        <dbReference type="Proteomes" id="UP001523550"/>
    </source>
</evidence>
<dbReference type="InterPro" id="IPR044135">
    <property type="entry name" value="Met-tRNA-FMT_C"/>
</dbReference>
<protein>
    <recommendedName>
        <fullName evidence="2 5">Methionyl-tRNA formyltransferase</fullName>
        <ecNumber evidence="2 5">2.1.2.9</ecNumber>
    </recommendedName>
</protein>
<evidence type="ECO:0000259" key="6">
    <source>
        <dbReference type="Pfam" id="PF00551"/>
    </source>
</evidence>
<dbReference type="InterPro" id="IPR001555">
    <property type="entry name" value="GART_AS"/>
</dbReference>
<keyword evidence="9" id="KW-1185">Reference proteome</keyword>
<dbReference type="InterPro" id="IPR005794">
    <property type="entry name" value="Fmt"/>
</dbReference>
<dbReference type="InterPro" id="IPR002376">
    <property type="entry name" value="Formyl_transf_N"/>
</dbReference>
<evidence type="ECO:0000256" key="5">
    <source>
        <dbReference type="HAMAP-Rule" id="MF_00182"/>
    </source>
</evidence>
<evidence type="ECO:0000256" key="2">
    <source>
        <dbReference type="ARBA" id="ARBA00012261"/>
    </source>
</evidence>
<dbReference type="PROSITE" id="PS00373">
    <property type="entry name" value="GART"/>
    <property type="match status" value="1"/>
</dbReference>
<dbReference type="GO" id="GO:0004479">
    <property type="term" value="F:methionyl-tRNA formyltransferase activity"/>
    <property type="evidence" value="ECO:0007669"/>
    <property type="project" value="UniProtKB-EC"/>
</dbReference>
<dbReference type="SUPFAM" id="SSF53328">
    <property type="entry name" value="Formyltransferase"/>
    <property type="match status" value="1"/>
</dbReference>
<dbReference type="CDD" id="cd08646">
    <property type="entry name" value="FMT_core_Met-tRNA-FMT_N"/>
    <property type="match status" value="1"/>
</dbReference>
<comment type="function">
    <text evidence="5">Attaches a formyl group to the free amino group of methionyl-tRNA(fMet). The formyl group appears to play a dual role in the initiator identity of N-formylmethionyl-tRNA by promoting its recognition by IF2 and preventing the misappropriation of this tRNA by the elongation apparatus.</text>
</comment>
<dbReference type="Pfam" id="PF00551">
    <property type="entry name" value="Formyl_trans_N"/>
    <property type="match status" value="1"/>
</dbReference>
<dbReference type="PANTHER" id="PTHR11138:SF5">
    <property type="entry name" value="METHIONYL-TRNA FORMYLTRANSFERASE, MITOCHONDRIAL"/>
    <property type="match status" value="1"/>
</dbReference>
<evidence type="ECO:0000313" key="8">
    <source>
        <dbReference type="EMBL" id="MCP1728073.1"/>
    </source>
</evidence>
<feature type="binding site" evidence="5">
    <location>
        <begin position="116"/>
        <end position="119"/>
    </location>
    <ligand>
        <name>(6S)-5,6,7,8-tetrahydrofolate</name>
        <dbReference type="ChEBI" id="CHEBI:57453"/>
    </ligand>
</feature>
<comment type="caution">
    <text evidence="8">The sequence shown here is derived from an EMBL/GenBank/DDBJ whole genome shotgun (WGS) entry which is preliminary data.</text>
</comment>
<accession>A0ABT1GCH7</accession>
<evidence type="ECO:0000256" key="4">
    <source>
        <dbReference type="ARBA" id="ARBA00022917"/>
    </source>
</evidence>
<gene>
    <name evidence="5" type="primary">fmt</name>
    <name evidence="8" type="ORF">J2T60_002073</name>
</gene>
<proteinExistence type="inferred from homology"/>
<feature type="domain" description="Formyl transferase C-terminal" evidence="7">
    <location>
        <begin position="210"/>
        <end position="305"/>
    </location>
</feature>
<reference evidence="8 9" key="1">
    <citation type="submission" date="2022-03" db="EMBL/GenBank/DDBJ databases">
        <title>Genomic Encyclopedia of Type Strains, Phase III (KMG-III): the genomes of soil and plant-associated and newly described type strains.</title>
        <authorList>
            <person name="Whitman W."/>
        </authorList>
    </citation>
    <scope>NUCLEOTIDE SEQUENCE [LARGE SCALE GENOMIC DNA]</scope>
    <source>
        <strain evidence="8 9">BSker1</strain>
    </source>
</reference>
<dbReference type="SUPFAM" id="SSF50486">
    <property type="entry name" value="FMT C-terminal domain-like"/>
    <property type="match status" value="1"/>
</dbReference>
<comment type="catalytic activity">
    <reaction evidence="5">
        <text>L-methionyl-tRNA(fMet) + (6R)-10-formyltetrahydrofolate = N-formyl-L-methionyl-tRNA(fMet) + (6S)-5,6,7,8-tetrahydrofolate + H(+)</text>
        <dbReference type="Rhea" id="RHEA:24380"/>
        <dbReference type="Rhea" id="RHEA-COMP:9952"/>
        <dbReference type="Rhea" id="RHEA-COMP:9953"/>
        <dbReference type="ChEBI" id="CHEBI:15378"/>
        <dbReference type="ChEBI" id="CHEBI:57453"/>
        <dbReference type="ChEBI" id="CHEBI:78530"/>
        <dbReference type="ChEBI" id="CHEBI:78844"/>
        <dbReference type="ChEBI" id="CHEBI:195366"/>
        <dbReference type="EC" id="2.1.2.9"/>
    </reaction>
</comment>
<keyword evidence="3 5" id="KW-0808">Transferase</keyword>
<keyword evidence="4 5" id="KW-0648">Protein biosynthesis</keyword>
<dbReference type="CDD" id="cd08704">
    <property type="entry name" value="Met_tRNA_FMT_C"/>
    <property type="match status" value="1"/>
</dbReference>
<feature type="domain" description="Formyl transferase N-terminal" evidence="6">
    <location>
        <begin position="10"/>
        <end position="187"/>
    </location>
</feature>
<dbReference type="InterPro" id="IPR005793">
    <property type="entry name" value="Formyl_trans_C"/>
</dbReference>
<name>A0ABT1GCH7_9GAMM</name>
<dbReference type="Proteomes" id="UP001523550">
    <property type="component" value="Unassembled WGS sequence"/>
</dbReference>
<dbReference type="InterPro" id="IPR011034">
    <property type="entry name" value="Formyl_transferase-like_C_sf"/>
</dbReference>
<organism evidence="8 9">
    <name type="scientific">Natronospira proteinivora</name>
    <dbReference type="NCBI Taxonomy" id="1807133"/>
    <lineage>
        <taxon>Bacteria</taxon>
        <taxon>Pseudomonadati</taxon>
        <taxon>Pseudomonadota</taxon>
        <taxon>Gammaproteobacteria</taxon>
        <taxon>Natronospirales</taxon>
        <taxon>Natronospiraceae</taxon>
        <taxon>Natronospira</taxon>
    </lineage>
</organism>